<feature type="binding site" evidence="8">
    <location>
        <position position="136"/>
    </location>
    <ligand>
        <name>ATP</name>
        <dbReference type="ChEBI" id="CHEBI:30616"/>
    </ligand>
</feature>
<dbReference type="GO" id="GO:0003952">
    <property type="term" value="F:NAD+ synthase (glutamine-hydrolyzing) activity"/>
    <property type="evidence" value="ECO:0007669"/>
    <property type="project" value="InterPro"/>
</dbReference>
<feature type="binding site" evidence="8">
    <location>
        <position position="40"/>
    </location>
    <ligand>
        <name>Mg(2+)</name>
        <dbReference type="ChEBI" id="CHEBI:18420"/>
    </ligand>
</feature>
<evidence type="ECO:0000256" key="9">
    <source>
        <dbReference type="RuleBase" id="RU003811"/>
    </source>
</evidence>
<dbReference type="PANTHER" id="PTHR23090:SF9">
    <property type="entry name" value="GLUTAMINE-DEPENDENT NAD(+) SYNTHETASE"/>
    <property type="match status" value="1"/>
</dbReference>
<name>A0A1F5YB38_9BACT</name>
<dbReference type="Gene3D" id="3.40.50.620">
    <property type="entry name" value="HUPs"/>
    <property type="match status" value="1"/>
</dbReference>
<dbReference type="NCBIfam" id="TIGR00552">
    <property type="entry name" value="nadE"/>
    <property type="match status" value="1"/>
</dbReference>
<feature type="domain" description="NAD/GMP synthase" evidence="11">
    <location>
        <begin position="14"/>
        <end position="251"/>
    </location>
</feature>
<protein>
    <recommendedName>
        <fullName evidence="8 10">NH(3)-dependent NAD(+) synthetase</fullName>
        <ecNumber evidence="8 10">6.3.1.5</ecNumber>
    </recommendedName>
</protein>
<evidence type="ECO:0000256" key="8">
    <source>
        <dbReference type="HAMAP-Rule" id="MF_00193"/>
    </source>
</evidence>
<dbReference type="GO" id="GO:0046872">
    <property type="term" value="F:metal ion binding"/>
    <property type="evidence" value="ECO:0007669"/>
    <property type="project" value="UniProtKB-KW"/>
</dbReference>
<dbReference type="GO" id="GO:0005524">
    <property type="term" value="F:ATP binding"/>
    <property type="evidence" value="ECO:0007669"/>
    <property type="project" value="UniProtKB-UniRule"/>
</dbReference>
<evidence type="ECO:0000259" key="11">
    <source>
        <dbReference type="Pfam" id="PF02540"/>
    </source>
</evidence>
<dbReference type="InterPro" id="IPR022926">
    <property type="entry name" value="NH(3)-dep_NAD(+)_synth"/>
</dbReference>
<evidence type="ECO:0000313" key="13">
    <source>
        <dbReference type="Proteomes" id="UP000179034"/>
    </source>
</evidence>
<dbReference type="Proteomes" id="UP000179034">
    <property type="component" value="Unassembled WGS sequence"/>
</dbReference>
<gene>
    <name evidence="8" type="primary">nadE</name>
    <name evidence="12" type="ORF">A2Z06_00465</name>
</gene>
<dbReference type="EMBL" id="MFIW01000094">
    <property type="protein sequence ID" value="OGF97186.1"/>
    <property type="molecule type" value="Genomic_DNA"/>
</dbReference>
<dbReference type="InterPro" id="IPR003694">
    <property type="entry name" value="NAD_synthase"/>
</dbReference>
<dbReference type="InterPro" id="IPR014729">
    <property type="entry name" value="Rossmann-like_a/b/a_fold"/>
</dbReference>
<dbReference type="GO" id="GO:0009435">
    <property type="term" value="P:NAD+ biosynthetic process"/>
    <property type="evidence" value="ECO:0007669"/>
    <property type="project" value="UniProtKB-UniRule"/>
</dbReference>
<feature type="binding site" evidence="8">
    <location>
        <position position="141"/>
    </location>
    <ligand>
        <name>Mg(2+)</name>
        <dbReference type="ChEBI" id="CHEBI:18420"/>
    </ligand>
</feature>
<comment type="function">
    <text evidence="8">Catalyzes the ATP-dependent amidation of deamido-NAD to form NAD. Uses ammonia as a nitrogen source.</text>
</comment>
<keyword evidence="3 8" id="KW-0479">Metal-binding</keyword>
<feature type="binding site" evidence="8">
    <location>
        <position position="187"/>
    </location>
    <ligand>
        <name>ATP</name>
        <dbReference type="ChEBI" id="CHEBI:30616"/>
    </ligand>
</feature>
<comment type="caution">
    <text evidence="8">Lacks conserved residue(s) required for the propagation of feature annotation.</text>
</comment>
<evidence type="ECO:0000256" key="5">
    <source>
        <dbReference type="ARBA" id="ARBA00022840"/>
    </source>
</evidence>
<keyword evidence="6 8" id="KW-0460">Magnesium</keyword>
<reference evidence="12 13" key="1">
    <citation type="journal article" date="2016" name="Nat. Commun.">
        <title>Thousands of microbial genomes shed light on interconnected biogeochemical processes in an aquifer system.</title>
        <authorList>
            <person name="Anantharaman K."/>
            <person name="Brown C.T."/>
            <person name="Hug L.A."/>
            <person name="Sharon I."/>
            <person name="Castelle C.J."/>
            <person name="Probst A.J."/>
            <person name="Thomas B.C."/>
            <person name="Singh A."/>
            <person name="Wilkins M.J."/>
            <person name="Karaoz U."/>
            <person name="Brodie E.L."/>
            <person name="Williams K.H."/>
            <person name="Hubbard S.S."/>
            <person name="Banfield J.F."/>
        </authorList>
    </citation>
    <scope>NUCLEOTIDE SEQUENCE [LARGE SCALE GENOMIC DNA]</scope>
</reference>
<comment type="pathway">
    <text evidence="8">Cofactor biosynthesis; NAD(+) biosynthesis; NAD(+) from deamido-NAD(+) (ammonia route): step 1/1.</text>
</comment>
<feature type="binding site" evidence="8">
    <location>
        <begin position="34"/>
        <end position="41"/>
    </location>
    <ligand>
        <name>ATP</name>
        <dbReference type="ChEBI" id="CHEBI:30616"/>
    </ligand>
</feature>
<dbReference type="GO" id="GO:0005737">
    <property type="term" value="C:cytoplasm"/>
    <property type="evidence" value="ECO:0007669"/>
    <property type="project" value="InterPro"/>
</dbReference>
<evidence type="ECO:0000256" key="3">
    <source>
        <dbReference type="ARBA" id="ARBA00022723"/>
    </source>
</evidence>
<sequence length="273" mass="31056">MSELSINNEQVAHVLCGFISSEIRKFGYDRVVVGLSGGVDSSTSAFLAVRALGKENIIGILMPYKTSQPESRDHAMQVVDALGIRSLEVDITPMVNPYFALHPDMDRIRRGNVMARERMIVLYDQSHARKALVLGTSNKTEYLLGYTTLWGDMACAVNPLGDLYKTQVRSLARYLGVPGEIIRKPPSADLWKGQTDEEELGFTYEEVDRLLFHLIDKRLNPAELEEKGFQSKFVKRVTEMIQKSQYKRHLPVIAKLSDRTIDWDFRYPRDWGA</sequence>
<accession>A0A1F5YB38</accession>
<dbReference type="InterPro" id="IPR022310">
    <property type="entry name" value="NAD/GMP_synthase"/>
</dbReference>
<evidence type="ECO:0000256" key="7">
    <source>
        <dbReference type="ARBA" id="ARBA00023027"/>
    </source>
</evidence>
<comment type="similarity">
    <text evidence="1 8 9">Belongs to the NAD synthetase family.</text>
</comment>
<comment type="subunit">
    <text evidence="8">Homodimer.</text>
</comment>
<dbReference type="PANTHER" id="PTHR23090">
    <property type="entry name" value="NH 3 /GLUTAMINE-DEPENDENT NAD + SYNTHETASE"/>
    <property type="match status" value="1"/>
</dbReference>
<dbReference type="HAMAP" id="MF_00193">
    <property type="entry name" value="NadE_ammonia_dep"/>
    <property type="match status" value="1"/>
</dbReference>
<feature type="binding site" evidence="8">
    <location>
        <position position="165"/>
    </location>
    <ligand>
        <name>ATP</name>
        <dbReference type="ChEBI" id="CHEBI:30616"/>
    </ligand>
</feature>
<evidence type="ECO:0000313" key="12">
    <source>
        <dbReference type="EMBL" id="OGF97186.1"/>
    </source>
</evidence>
<keyword evidence="5 8" id="KW-0067">ATP-binding</keyword>
<comment type="caution">
    <text evidence="12">The sequence shown here is derived from an EMBL/GenBank/DDBJ whole genome shotgun (WGS) entry which is preliminary data.</text>
</comment>
<dbReference type="NCBIfam" id="NF010587">
    <property type="entry name" value="PRK13980.1"/>
    <property type="match status" value="1"/>
</dbReference>
<keyword evidence="2 8" id="KW-0436">Ligase</keyword>
<evidence type="ECO:0000256" key="6">
    <source>
        <dbReference type="ARBA" id="ARBA00022842"/>
    </source>
</evidence>
<keyword evidence="4 8" id="KW-0547">Nucleotide-binding</keyword>
<dbReference type="AlphaFoldDB" id="A0A1F5YB38"/>
<dbReference type="GO" id="GO:0004359">
    <property type="term" value="F:glutaminase activity"/>
    <property type="evidence" value="ECO:0007669"/>
    <property type="project" value="InterPro"/>
</dbReference>
<dbReference type="EC" id="6.3.1.5" evidence="8 10"/>
<dbReference type="GO" id="GO:0008795">
    <property type="term" value="F:NAD+ synthase activity"/>
    <property type="evidence" value="ECO:0007669"/>
    <property type="project" value="UniProtKB-UniRule"/>
</dbReference>
<dbReference type="FunFam" id="3.40.50.620:FF:000106">
    <property type="entry name" value="Glutamine-dependent NAD(+) synthetase"/>
    <property type="match status" value="1"/>
</dbReference>
<comment type="catalytic activity">
    <reaction evidence="8 10">
        <text>deamido-NAD(+) + NH4(+) + ATP = AMP + diphosphate + NAD(+) + H(+)</text>
        <dbReference type="Rhea" id="RHEA:21188"/>
        <dbReference type="ChEBI" id="CHEBI:15378"/>
        <dbReference type="ChEBI" id="CHEBI:28938"/>
        <dbReference type="ChEBI" id="CHEBI:30616"/>
        <dbReference type="ChEBI" id="CHEBI:33019"/>
        <dbReference type="ChEBI" id="CHEBI:57540"/>
        <dbReference type="ChEBI" id="CHEBI:58437"/>
        <dbReference type="ChEBI" id="CHEBI:456215"/>
        <dbReference type="EC" id="6.3.1.5"/>
    </reaction>
</comment>
<dbReference type="UniPathway" id="UPA00253">
    <property type="reaction ID" value="UER00333"/>
</dbReference>
<evidence type="ECO:0000256" key="1">
    <source>
        <dbReference type="ARBA" id="ARBA00005859"/>
    </source>
</evidence>
<evidence type="ECO:0000256" key="4">
    <source>
        <dbReference type="ARBA" id="ARBA00022741"/>
    </source>
</evidence>
<feature type="binding site" description="in other chain" evidence="8">
    <location>
        <position position="116"/>
    </location>
    <ligand>
        <name>deamido-NAD(+)</name>
        <dbReference type="ChEBI" id="CHEBI:58437"/>
        <note>ligand shared between two neighboring subunits</note>
    </ligand>
</feature>
<evidence type="ECO:0000256" key="2">
    <source>
        <dbReference type="ARBA" id="ARBA00022598"/>
    </source>
</evidence>
<dbReference type="CDD" id="cd00553">
    <property type="entry name" value="NAD_synthase"/>
    <property type="match status" value="1"/>
</dbReference>
<evidence type="ECO:0000256" key="10">
    <source>
        <dbReference type="RuleBase" id="RU003812"/>
    </source>
</evidence>
<dbReference type="Pfam" id="PF02540">
    <property type="entry name" value="NAD_synthase"/>
    <property type="match status" value="1"/>
</dbReference>
<keyword evidence="7 8" id="KW-0520">NAD</keyword>
<proteinExistence type="inferred from homology"/>
<dbReference type="SUPFAM" id="SSF52402">
    <property type="entry name" value="Adenine nucleotide alpha hydrolases-like"/>
    <property type="match status" value="1"/>
</dbReference>
<organism evidence="12 13">
    <name type="scientific">Candidatus Glassbacteria bacterium RBG_16_58_8</name>
    <dbReference type="NCBI Taxonomy" id="1817866"/>
    <lineage>
        <taxon>Bacteria</taxon>
        <taxon>Candidatus Glassiibacteriota</taxon>
    </lineage>
</organism>